<dbReference type="EMBL" id="PYJM01000012">
    <property type="protein sequence ID" value="PUA41491.1"/>
    <property type="molecule type" value="Genomic_DNA"/>
</dbReference>
<comment type="caution">
    <text evidence="2">The sequence shown here is derived from an EMBL/GenBank/DDBJ whole genome shotgun (WGS) entry which is preliminary data.</text>
</comment>
<sequence>MFGADRGEVEAMGYLIISFCLIGFALVGFMQDRQQVRQAVYERVSTSTQRAIEAVQYINAINDYLYGDPTLRTQGGEGELTPTQVGMQARFGIRHVVAGGRVYVWLPSEPGLMTALKRQTVSSALLGTVEQRRLHDSSGLDMGVNVPARIPEGAVVYLN</sequence>
<feature type="transmembrane region" description="Helical" evidence="1">
    <location>
        <begin position="12"/>
        <end position="30"/>
    </location>
</feature>
<evidence type="ECO:0000313" key="2">
    <source>
        <dbReference type="EMBL" id="PUA41491.1"/>
    </source>
</evidence>
<name>A0A2T6GBF8_9PSED</name>
<protein>
    <submittedName>
        <fullName evidence="2">Pilus assembly protein PilM</fullName>
    </submittedName>
</protein>
<proteinExistence type="predicted"/>
<organism evidence="2 3">
    <name type="scientific">Pseudomonas protegens</name>
    <dbReference type="NCBI Taxonomy" id="380021"/>
    <lineage>
        <taxon>Bacteria</taxon>
        <taxon>Pseudomonadati</taxon>
        <taxon>Pseudomonadota</taxon>
        <taxon>Gammaproteobacteria</taxon>
        <taxon>Pseudomonadales</taxon>
        <taxon>Pseudomonadaceae</taxon>
        <taxon>Pseudomonas</taxon>
    </lineage>
</organism>
<keyword evidence="1" id="KW-0472">Membrane</keyword>
<evidence type="ECO:0000313" key="3">
    <source>
        <dbReference type="Proteomes" id="UP000244178"/>
    </source>
</evidence>
<dbReference type="AlphaFoldDB" id="A0A2T6GBF8"/>
<dbReference type="Pfam" id="PF07419">
    <property type="entry name" value="PilM"/>
    <property type="match status" value="1"/>
</dbReference>
<keyword evidence="1" id="KW-0812">Transmembrane</keyword>
<dbReference type="Gene3D" id="3.30.450.360">
    <property type="match status" value="1"/>
</dbReference>
<evidence type="ECO:0000256" key="1">
    <source>
        <dbReference type="SAM" id="Phobius"/>
    </source>
</evidence>
<dbReference type="Proteomes" id="UP000244178">
    <property type="component" value="Unassembled WGS sequence"/>
</dbReference>
<gene>
    <name evidence="2" type="ORF">C5U62_31475</name>
</gene>
<accession>A0A2T6GBF8</accession>
<dbReference type="InterPro" id="IPR009987">
    <property type="entry name" value="IM_PilM"/>
</dbReference>
<keyword evidence="1" id="KW-1133">Transmembrane helix</keyword>
<reference evidence="2 3" key="1">
    <citation type="submission" date="2018-03" db="EMBL/GenBank/DDBJ databases">
        <title>Draft genome sequence of the plant growth promoting rhizobacterium Pseudomonas protegens strain BNJ-SS-45 isolated from wheat (Triticum aestivum) rhizosphere.</title>
        <authorList>
            <person name="Bajpai A."/>
            <person name="Shende K."/>
            <person name="Meena N."/>
            <person name="Upadhyayula S.R."/>
            <person name="Suravajhala P."/>
            <person name="Medicherla K.M."/>
            <person name="Johri B.N."/>
        </authorList>
    </citation>
    <scope>NUCLEOTIDE SEQUENCE [LARGE SCALE GENOMIC DNA]</scope>
    <source>
        <strain evidence="2 3">BNJ-SS-45</strain>
    </source>
</reference>